<keyword evidence="6" id="KW-0067">ATP-binding</keyword>
<dbReference type="EMBL" id="VJVV01000009">
    <property type="protein sequence ID" value="TRO79682.1"/>
    <property type="molecule type" value="Genomic_DNA"/>
</dbReference>
<dbReference type="GO" id="GO:0006310">
    <property type="term" value="P:DNA recombination"/>
    <property type="evidence" value="ECO:0007669"/>
    <property type="project" value="InterPro"/>
</dbReference>
<dbReference type="Proteomes" id="UP000317155">
    <property type="component" value="Unassembled WGS sequence"/>
</dbReference>
<dbReference type="GO" id="GO:0006281">
    <property type="term" value="P:DNA repair"/>
    <property type="evidence" value="ECO:0007669"/>
    <property type="project" value="UniProtKB-KW"/>
</dbReference>
<comment type="similarity">
    <text evidence="2 9">Belongs to the RecN family.</text>
</comment>
<evidence type="ECO:0000256" key="10">
    <source>
        <dbReference type="SAM" id="Coils"/>
    </source>
</evidence>
<evidence type="ECO:0000256" key="6">
    <source>
        <dbReference type="ARBA" id="ARBA00022840"/>
    </source>
</evidence>
<keyword evidence="5 9" id="KW-0227">DNA damage</keyword>
<dbReference type="NCBIfam" id="TIGR00634">
    <property type="entry name" value="recN"/>
    <property type="match status" value="1"/>
</dbReference>
<evidence type="ECO:0000256" key="5">
    <source>
        <dbReference type="ARBA" id="ARBA00022763"/>
    </source>
</evidence>
<evidence type="ECO:0000256" key="9">
    <source>
        <dbReference type="PIRNR" id="PIRNR003128"/>
    </source>
</evidence>
<evidence type="ECO:0000256" key="3">
    <source>
        <dbReference type="ARBA" id="ARBA00021315"/>
    </source>
</evidence>
<feature type="domain" description="RecF/RecN/SMC N-terminal" evidence="11">
    <location>
        <begin position="2"/>
        <end position="508"/>
    </location>
</feature>
<dbReference type="Pfam" id="PF02463">
    <property type="entry name" value="SMC_N"/>
    <property type="match status" value="1"/>
</dbReference>
<dbReference type="InterPro" id="IPR027417">
    <property type="entry name" value="P-loop_NTPase"/>
</dbReference>
<dbReference type="SUPFAM" id="SSF52540">
    <property type="entry name" value="P-loop containing nucleoside triphosphate hydrolases"/>
    <property type="match status" value="2"/>
</dbReference>
<comment type="caution">
    <text evidence="12">The sequence shown here is derived from an EMBL/GenBank/DDBJ whole genome shotgun (WGS) entry which is preliminary data.</text>
</comment>
<keyword evidence="7 9" id="KW-0234">DNA repair</keyword>
<dbReference type="PANTHER" id="PTHR11059:SF0">
    <property type="entry name" value="DNA REPAIR PROTEIN RECN"/>
    <property type="match status" value="1"/>
</dbReference>
<comment type="function">
    <text evidence="1 9">May be involved in recombinational repair of damaged DNA.</text>
</comment>
<evidence type="ECO:0000313" key="12">
    <source>
        <dbReference type="EMBL" id="TRO79682.1"/>
    </source>
</evidence>
<keyword evidence="10" id="KW-0175">Coiled coil</keyword>
<evidence type="ECO:0000256" key="1">
    <source>
        <dbReference type="ARBA" id="ARBA00003618"/>
    </source>
</evidence>
<dbReference type="NCBIfam" id="NF008121">
    <property type="entry name" value="PRK10869.1"/>
    <property type="match status" value="1"/>
</dbReference>
<proteinExistence type="inferred from homology"/>
<dbReference type="AlphaFoldDB" id="A0A550J996"/>
<sequence length="555" mass="61066">MLTDLIIRNFAIIEGLQVAFGPGFNVLTGETGAGKSIVIDAVGLLLGERARPELIRTGEEEATVEAIFDLAAAPEFRRQLAEAGFENGDELLVRRTVSRSGKNKVFINGALATLGQLQELTAGLMVIHGQHAQQGLQRPDLHLEMLDALADAAALLEEYRGIYSEVRSLEEHLRRLDEAQRERRQRLDLLGYQNRELAEANLRLGEDEELEAERLLLLHGEKLLAATAGGYETLYGEDGAVCERLQTLASGLEQLVSVDPALGPLAETLRSSVFALEDVALQLRAQEQKIQFEPTRQNEVEERLALLATLKRKYAPTIGEMLALRERIEAELAELEDIDGTRDGLERRLAKAREQLTRSGAALSERRRQGAELLRRKVETELAGLAMARARFEMRLTPLVEPGARGLEKGEFFLAPNPGEEAKPLARIASGGELSRIMLALKNAAPEADAIPTQIFDEVDAGIGGEAATAVGEKLRAVARGRQVLCITHLPQVAAFAEAHYRVEKQERDGRTHTVLVRLDDEERTHEMARMLSGAKITERTLDHARELIGASRGA</sequence>
<organism evidence="12 13">
    <name type="scientific">Trichloromonas acetexigens</name>
    <dbReference type="NCBI Taxonomy" id="38815"/>
    <lineage>
        <taxon>Bacteria</taxon>
        <taxon>Pseudomonadati</taxon>
        <taxon>Thermodesulfobacteriota</taxon>
        <taxon>Desulfuromonadia</taxon>
        <taxon>Desulfuromonadales</taxon>
        <taxon>Trichloromonadaceae</taxon>
        <taxon>Trichloromonas</taxon>
    </lineage>
</organism>
<evidence type="ECO:0000313" key="13">
    <source>
        <dbReference type="Proteomes" id="UP000317155"/>
    </source>
</evidence>
<dbReference type="InterPro" id="IPR004604">
    <property type="entry name" value="DNA_recomb/repair_RecN"/>
</dbReference>
<dbReference type="GO" id="GO:0043590">
    <property type="term" value="C:bacterial nucleoid"/>
    <property type="evidence" value="ECO:0007669"/>
    <property type="project" value="TreeGrafter"/>
</dbReference>
<dbReference type="OrthoDB" id="9806954at2"/>
<dbReference type="CDD" id="cd03241">
    <property type="entry name" value="ABC_RecN"/>
    <property type="match status" value="2"/>
</dbReference>
<evidence type="ECO:0000256" key="7">
    <source>
        <dbReference type="ARBA" id="ARBA00023204"/>
    </source>
</evidence>
<evidence type="ECO:0000256" key="2">
    <source>
        <dbReference type="ARBA" id="ARBA00009441"/>
    </source>
</evidence>
<dbReference type="Gene3D" id="3.40.50.300">
    <property type="entry name" value="P-loop containing nucleotide triphosphate hydrolases"/>
    <property type="match status" value="2"/>
</dbReference>
<keyword evidence="4" id="KW-0547">Nucleotide-binding</keyword>
<protein>
    <recommendedName>
        <fullName evidence="3 9">DNA repair protein RecN</fullName>
    </recommendedName>
    <alternativeName>
        <fullName evidence="8 9">Recombination protein N</fullName>
    </alternativeName>
</protein>
<feature type="coiled-coil region" evidence="10">
    <location>
        <begin position="318"/>
        <end position="355"/>
    </location>
</feature>
<gene>
    <name evidence="12" type="primary">recN</name>
    <name evidence="12" type="ORF">FL622_12280</name>
</gene>
<dbReference type="FunFam" id="3.40.50.300:FF:000319">
    <property type="entry name" value="DNA repair protein RecN"/>
    <property type="match status" value="1"/>
</dbReference>
<dbReference type="GO" id="GO:0009432">
    <property type="term" value="P:SOS response"/>
    <property type="evidence" value="ECO:0007669"/>
    <property type="project" value="TreeGrafter"/>
</dbReference>
<dbReference type="PANTHER" id="PTHR11059">
    <property type="entry name" value="DNA REPAIR PROTEIN RECN"/>
    <property type="match status" value="1"/>
</dbReference>
<dbReference type="InterPro" id="IPR003395">
    <property type="entry name" value="RecF/RecN/SMC_N"/>
</dbReference>
<name>A0A550J996_9BACT</name>
<reference evidence="12 13" key="1">
    <citation type="submission" date="2019-07" db="EMBL/GenBank/DDBJ databases">
        <title>Insights of Desulfuromonas acetexigens electromicrobiology.</title>
        <authorList>
            <person name="Katuri K."/>
            <person name="Sapireddy V."/>
            <person name="Shaw D.R."/>
            <person name="Saikaly P."/>
        </authorList>
    </citation>
    <scope>NUCLEOTIDE SEQUENCE [LARGE SCALE GENOMIC DNA]</scope>
    <source>
        <strain evidence="12 13">2873</strain>
    </source>
</reference>
<evidence type="ECO:0000256" key="8">
    <source>
        <dbReference type="ARBA" id="ARBA00033408"/>
    </source>
</evidence>
<dbReference type="FunFam" id="3.40.50.300:FF:000356">
    <property type="entry name" value="DNA repair protein RecN"/>
    <property type="match status" value="1"/>
</dbReference>
<dbReference type="RefSeq" id="WP_092058732.1">
    <property type="nucleotide sequence ID" value="NZ_FOJJ01000041.1"/>
</dbReference>
<accession>A0A550J996</accession>
<keyword evidence="13" id="KW-1185">Reference proteome</keyword>
<dbReference type="PIRSF" id="PIRSF003128">
    <property type="entry name" value="RecN"/>
    <property type="match status" value="1"/>
</dbReference>
<dbReference type="GO" id="GO:0005524">
    <property type="term" value="F:ATP binding"/>
    <property type="evidence" value="ECO:0007669"/>
    <property type="project" value="UniProtKB-KW"/>
</dbReference>
<evidence type="ECO:0000256" key="4">
    <source>
        <dbReference type="ARBA" id="ARBA00022741"/>
    </source>
</evidence>
<evidence type="ECO:0000259" key="11">
    <source>
        <dbReference type="Pfam" id="PF02463"/>
    </source>
</evidence>